<organism evidence="3 4">
    <name type="scientific">Globicatella sulfidifaciens</name>
    <dbReference type="NCBI Taxonomy" id="136093"/>
    <lineage>
        <taxon>Bacteria</taxon>
        <taxon>Bacillati</taxon>
        <taxon>Bacillota</taxon>
        <taxon>Bacilli</taxon>
        <taxon>Lactobacillales</taxon>
        <taxon>Aerococcaceae</taxon>
        <taxon>Globicatella</taxon>
    </lineage>
</organism>
<dbReference type="Proteomes" id="UP000541058">
    <property type="component" value="Unassembled WGS sequence"/>
</dbReference>
<protein>
    <submittedName>
        <fullName evidence="3">Type II toxin-antitoxin system RelE/ParE family toxin</fullName>
    </submittedName>
</protein>
<name>A0A7X8H192_9LACT</name>
<proteinExistence type="inferred from homology"/>
<dbReference type="RefSeq" id="WP_276649903.1">
    <property type="nucleotide sequence ID" value="NZ_JAAYSM010000396.1"/>
</dbReference>
<gene>
    <name evidence="3" type="ORF">GX355_11105</name>
</gene>
<evidence type="ECO:0000256" key="2">
    <source>
        <dbReference type="ARBA" id="ARBA00022649"/>
    </source>
</evidence>
<dbReference type="InterPro" id="IPR035093">
    <property type="entry name" value="RelE/ParE_toxin_dom_sf"/>
</dbReference>
<keyword evidence="2" id="KW-1277">Toxin-antitoxin system</keyword>
<reference evidence="3 4" key="1">
    <citation type="journal article" date="2020" name="Biotechnol. Biofuels">
        <title>New insights from the biogas microbiome by comprehensive genome-resolved metagenomics of nearly 1600 species originating from multiple anaerobic digesters.</title>
        <authorList>
            <person name="Campanaro S."/>
            <person name="Treu L."/>
            <person name="Rodriguez-R L.M."/>
            <person name="Kovalovszki A."/>
            <person name="Ziels R.M."/>
            <person name="Maus I."/>
            <person name="Zhu X."/>
            <person name="Kougias P.G."/>
            <person name="Basile A."/>
            <person name="Luo G."/>
            <person name="Schluter A."/>
            <person name="Konstantinidis K.T."/>
            <person name="Angelidaki I."/>
        </authorList>
    </citation>
    <scope>NUCLEOTIDE SEQUENCE [LARGE SCALE GENOMIC DNA]</scope>
    <source>
        <strain evidence="3">AS23ysBPME_34</strain>
    </source>
</reference>
<comment type="similarity">
    <text evidence="1">Belongs to the RelE toxin family.</text>
</comment>
<dbReference type="EMBL" id="JAAYSM010000396">
    <property type="protein sequence ID" value="NLJ19392.1"/>
    <property type="molecule type" value="Genomic_DNA"/>
</dbReference>
<dbReference type="InterPro" id="IPR007712">
    <property type="entry name" value="RelE/ParE_toxin"/>
</dbReference>
<dbReference type="InterPro" id="IPR051803">
    <property type="entry name" value="TA_system_RelE-like_toxin"/>
</dbReference>
<evidence type="ECO:0000313" key="4">
    <source>
        <dbReference type="Proteomes" id="UP000541058"/>
    </source>
</evidence>
<comment type="caution">
    <text evidence="3">The sequence shown here is derived from an EMBL/GenBank/DDBJ whole genome shotgun (WGS) entry which is preliminary data.</text>
</comment>
<evidence type="ECO:0000256" key="1">
    <source>
        <dbReference type="ARBA" id="ARBA00006226"/>
    </source>
</evidence>
<dbReference type="AlphaFoldDB" id="A0A7X8H192"/>
<dbReference type="Gene3D" id="3.30.2310.20">
    <property type="entry name" value="RelE-like"/>
    <property type="match status" value="1"/>
</dbReference>
<dbReference type="PANTHER" id="PTHR33755">
    <property type="entry name" value="TOXIN PARE1-RELATED"/>
    <property type="match status" value="1"/>
</dbReference>
<evidence type="ECO:0000313" key="3">
    <source>
        <dbReference type="EMBL" id="NLJ19392.1"/>
    </source>
</evidence>
<sequence>MTMIEYSHQAVEDLKQIQSRIKVNWGDESATKILQNIFVQINRLKQFPFSGTNLAEMIDVPTNYRYIYVEKNYVFYYIDSDKVRIVRILNERQDFLYQLFERDLKSVDEEYNDQK</sequence>
<dbReference type="Pfam" id="PF05016">
    <property type="entry name" value="ParE_toxin"/>
    <property type="match status" value="1"/>
</dbReference>
<accession>A0A7X8H192</accession>